<keyword evidence="4" id="KW-0862">Zinc</keyword>
<comment type="cofactor">
    <cofactor evidence="1">
        <name>Zn(2+)</name>
        <dbReference type="ChEBI" id="CHEBI:29105"/>
    </cofactor>
</comment>
<evidence type="ECO:0000256" key="1">
    <source>
        <dbReference type="ARBA" id="ARBA00001947"/>
    </source>
</evidence>
<dbReference type="RefSeq" id="WP_084440783.1">
    <property type="nucleotide sequence ID" value="NZ_JAAFNZ010000001.1"/>
</dbReference>
<dbReference type="InterPro" id="IPR001279">
    <property type="entry name" value="Metallo-B-lactamas"/>
</dbReference>
<dbReference type="AlphaFoldDB" id="A0A239VLM1"/>
<feature type="domain" description="Metallo-beta-lactamase" evidence="5">
    <location>
        <begin position="12"/>
        <end position="213"/>
    </location>
</feature>
<evidence type="ECO:0000256" key="2">
    <source>
        <dbReference type="ARBA" id="ARBA00022723"/>
    </source>
</evidence>
<dbReference type="Gene3D" id="3.60.15.10">
    <property type="entry name" value="Ribonuclease Z/Hydroxyacylglutathione hydrolase-like"/>
    <property type="match status" value="1"/>
</dbReference>
<dbReference type="GO" id="GO:0016787">
    <property type="term" value="F:hydrolase activity"/>
    <property type="evidence" value="ECO:0007669"/>
    <property type="project" value="UniProtKB-KW"/>
</dbReference>
<organism evidence="6 7">
    <name type="scientific">Dermatophilus congolensis</name>
    <dbReference type="NCBI Taxonomy" id="1863"/>
    <lineage>
        <taxon>Bacteria</taxon>
        <taxon>Bacillati</taxon>
        <taxon>Actinomycetota</taxon>
        <taxon>Actinomycetes</taxon>
        <taxon>Micrococcales</taxon>
        <taxon>Dermatophilaceae</taxon>
        <taxon>Dermatophilus</taxon>
    </lineage>
</organism>
<dbReference type="SUPFAM" id="SSF56281">
    <property type="entry name" value="Metallo-hydrolase/oxidoreductase"/>
    <property type="match status" value="1"/>
</dbReference>
<accession>A0A239VLM1</accession>
<gene>
    <name evidence="6" type="ORF">SAMEA4475696_01653</name>
</gene>
<dbReference type="InterPro" id="IPR051453">
    <property type="entry name" value="MBL_Glyoxalase_II"/>
</dbReference>
<sequence>MFVVGFSAQAFGTNCFVVAPDKGEECLVIDPGFGVEGQLREVVDRYRLRPVGLLATHGHLDHTYSLPVLSQQVGAPVRIHGADRYRLADPALALSADLLSMVEQQLGFGVQWVQPQDVVEVDGGQVVSLAGLEFEVVHAPGHTEGSVLFRFSGVPQGLAADVEVDHTIFSGDVLFAGSIGRTDLPGGDGQLMQRTLREIVLAQSDSGLVLPGHGPATTIGHERLTNPYLQGLHS</sequence>
<keyword evidence="2" id="KW-0479">Metal-binding</keyword>
<dbReference type="PANTHER" id="PTHR46233">
    <property type="entry name" value="HYDROXYACYLGLUTATHIONE HYDROLASE GLOC"/>
    <property type="match status" value="1"/>
</dbReference>
<dbReference type="Pfam" id="PF00753">
    <property type="entry name" value="Lactamase_B"/>
    <property type="match status" value="1"/>
</dbReference>
<dbReference type="KEGG" id="dco:SAMEA4475696_1653"/>
<protein>
    <submittedName>
        <fullName evidence="6">Hydroxyacylglutathione hydrolase</fullName>
    </submittedName>
</protein>
<dbReference type="CDD" id="cd06262">
    <property type="entry name" value="metallo-hydrolase-like_MBL-fold"/>
    <property type="match status" value="1"/>
</dbReference>
<reference evidence="6 7" key="1">
    <citation type="submission" date="2017-06" db="EMBL/GenBank/DDBJ databases">
        <authorList>
            <consortium name="Pathogen Informatics"/>
        </authorList>
    </citation>
    <scope>NUCLEOTIDE SEQUENCE [LARGE SCALE GENOMIC DNA]</scope>
    <source>
        <strain evidence="6 7">NCTC13039</strain>
    </source>
</reference>
<dbReference type="InterPro" id="IPR036866">
    <property type="entry name" value="RibonucZ/Hydroxyglut_hydro"/>
</dbReference>
<dbReference type="Proteomes" id="UP000242637">
    <property type="component" value="Chromosome 1"/>
</dbReference>
<name>A0A239VLM1_9MICO</name>
<dbReference type="OrthoDB" id="2971563at2"/>
<dbReference type="GO" id="GO:0046872">
    <property type="term" value="F:metal ion binding"/>
    <property type="evidence" value="ECO:0007669"/>
    <property type="project" value="UniProtKB-KW"/>
</dbReference>
<dbReference type="EMBL" id="LT906453">
    <property type="protein sequence ID" value="SNV22796.1"/>
    <property type="molecule type" value="Genomic_DNA"/>
</dbReference>
<dbReference type="PANTHER" id="PTHR46233:SF3">
    <property type="entry name" value="HYDROXYACYLGLUTATHIONE HYDROLASE GLOC"/>
    <property type="match status" value="1"/>
</dbReference>
<dbReference type="GeneID" id="63459855"/>
<evidence type="ECO:0000313" key="6">
    <source>
        <dbReference type="EMBL" id="SNV22796.1"/>
    </source>
</evidence>
<evidence type="ECO:0000313" key="7">
    <source>
        <dbReference type="Proteomes" id="UP000242637"/>
    </source>
</evidence>
<evidence type="ECO:0000259" key="5">
    <source>
        <dbReference type="SMART" id="SM00849"/>
    </source>
</evidence>
<keyword evidence="7" id="KW-1185">Reference proteome</keyword>
<keyword evidence="3 6" id="KW-0378">Hydrolase</keyword>
<evidence type="ECO:0000256" key="3">
    <source>
        <dbReference type="ARBA" id="ARBA00022801"/>
    </source>
</evidence>
<proteinExistence type="predicted"/>
<dbReference type="STRING" id="1121387.GCA_000429885_00022"/>
<dbReference type="SMART" id="SM00849">
    <property type="entry name" value="Lactamase_B"/>
    <property type="match status" value="1"/>
</dbReference>
<evidence type="ECO:0000256" key="4">
    <source>
        <dbReference type="ARBA" id="ARBA00022833"/>
    </source>
</evidence>